<dbReference type="GO" id="GO:0006281">
    <property type="term" value="P:DNA repair"/>
    <property type="evidence" value="ECO:0007669"/>
    <property type="project" value="UniProtKB-KW"/>
</dbReference>
<dbReference type="Pfam" id="PF03167">
    <property type="entry name" value="UDG"/>
    <property type="match status" value="1"/>
</dbReference>
<feature type="domain" description="Uracil-DNA glycosylase-like" evidence="10">
    <location>
        <begin position="50"/>
        <end position="216"/>
    </location>
</feature>
<evidence type="ECO:0000256" key="9">
    <source>
        <dbReference type="ARBA" id="ARBA00023204"/>
    </source>
</evidence>
<comment type="similarity">
    <text evidence="1">Belongs to the uracil-DNA glycosylase (UDG) superfamily. Type 4 (UDGa) family.</text>
</comment>
<keyword evidence="6" id="KW-0378">Hydrolase</keyword>
<name>A0A1H9XJF9_9MICO</name>
<dbReference type="PANTHER" id="PTHR33693:SF9">
    <property type="entry name" value="TYPE-4 URACIL-DNA GLYCOSYLASE"/>
    <property type="match status" value="1"/>
</dbReference>
<dbReference type="GO" id="GO:0046872">
    <property type="term" value="F:metal ion binding"/>
    <property type="evidence" value="ECO:0007669"/>
    <property type="project" value="UniProtKB-KW"/>
</dbReference>
<dbReference type="PANTHER" id="PTHR33693">
    <property type="entry name" value="TYPE-5 URACIL-DNA GLYCOSYLASE"/>
    <property type="match status" value="1"/>
</dbReference>
<evidence type="ECO:0000256" key="3">
    <source>
        <dbReference type="ARBA" id="ARBA00022485"/>
    </source>
</evidence>
<dbReference type="CDD" id="cd10030">
    <property type="entry name" value="UDG-F4_TTUDGA_SPO1dp_like"/>
    <property type="match status" value="1"/>
</dbReference>
<dbReference type="InterPro" id="IPR036895">
    <property type="entry name" value="Uracil-DNA_glycosylase-like_sf"/>
</dbReference>
<dbReference type="STRING" id="587636.SAMN05216199_3914"/>
<dbReference type="NCBIfam" id="TIGR00758">
    <property type="entry name" value="UDG_fam4"/>
    <property type="match status" value="1"/>
</dbReference>
<evidence type="ECO:0000256" key="7">
    <source>
        <dbReference type="ARBA" id="ARBA00023004"/>
    </source>
</evidence>
<evidence type="ECO:0000259" key="10">
    <source>
        <dbReference type="SMART" id="SM00986"/>
    </source>
</evidence>
<dbReference type="GO" id="GO:0051539">
    <property type="term" value="F:4 iron, 4 sulfur cluster binding"/>
    <property type="evidence" value="ECO:0007669"/>
    <property type="project" value="UniProtKB-KW"/>
</dbReference>
<dbReference type="InterPro" id="IPR005273">
    <property type="entry name" value="Ura-DNA_glyco_family4"/>
</dbReference>
<dbReference type="GO" id="GO:0097506">
    <property type="term" value="F:deaminated base DNA N-glycosylase activity"/>
    <property type="evidence" value="ECO:0007669"/>
    <property type="project" value="UniProtKB-ARBA"/>
</dbReference>
<sequence length="223" mass="23715">MPSAGSTKDRADYPGGGPWVPERLSLSAIRTSAQACEGCDLFRDATQAVVGDGPRDARLMVIGEQPGDKEDLAGEPFVGPAGRLLDRALEDAGIAATTVFRTNAVKHFRFSGTRGKQRIHQSPSRWQVTACGPWLLAELEVVRPQVVVVLGATAGQAVFGPSFRVGAARGRSMGWEETKLELAHPPKTVVATTHPSAVLRSRQRDEDYAAFVADLKVASAAVG</sequence>
<keyword evidence="7" id="KW-0408">Iron</keyword>
<keyword evidence="4" id="KW-0479">Metal-binding</keyword>
<dbReference type="SMART" id="SM00987">
    <property type="entry name" value="UreE_C"/>
    <property type="match status" value="1"/>
</dbReference>
<keyword evidence="8" id="KW-0411">Iron-sulfur</keyword>
<dbReference type="SUPFAM" id="SSF52141">
    <property type="entry name" value="Uracil-DNA glycosylase-like"/>
    <property type="match status" value="1"/>
</dbReference>
<keyword evidence="9" id="KW-0234">DNA repair</keyword>
<organism evidence="11 12">
    <name type="scientific">Pedococcus cremeus</name>
    <dbReference type="NCBI Taxonomy" id="587636"/>
    <lineage>
        <taxon>Bacteria</taxon>
        <taxon>Bacillati</taxon>
        <taxon>Actinomycetota</taxon>
        <taxon>Actinomycetes</taxon>
        <taxon>Micrococcales</taxon>
        <taxon>Intrasporangiaceae</taxon>
        <taxon>Pedococcus</taxon>
    </lineage>
</organism>
<keyword evidence="12" id="KW-1185">Reference proteome</keyword>
<dbReference type="Proteomes" id="UP000199019">
    <property type="component" value="Unassembled WGS sequence"/>
</dbReference>
<dbReference type="SMART" id="SM00986">
    <property type="entry name" value="UDG"/>
    <property type="match status" value="1"/>
</dbReference>
<keyword evidence="5" id="KW-0227">DNA damage</keyword>
<reference evidence="12" key="1">
    <citation type="submission" date="2016-10" db="EMBL/GenBank/DDBJ databases">
        <authorList>
            <person name="Varghese N."/>
            <person name="Submissions S."/>
        </authorList>
    </citation>
    <scope>NUCLEOTIDE SEQUENCE [LARGE SCALE GENOMIC DNA]</scope>
    <source>
        <strain evidence="12">CGMCC 1.6963</strain>
    </source>
</reference>
<evidence type="ECO:0000256" key="8">
    <source>
        <dbReference type="ARBA" id="ARBA00023014"/>
    </source>
</evidence>
<dbReference type="InterPro" id="IPR005122">
    <property type="entry name" value="Uracil-DNA_glycosylase-like"/>
</dbReference>
<evidence type="ECO:0000256" key="5">
    <source>
        <dbReference type="ARBA" id="ARBA00022763"/>
    </source>
</evidence>
<evidence type="ECO:0000313" key="12">
    <source>
        <dbReference type="Proteomes" id="UP000199019"/>
    </source>
</evidence>
<evidence type="ECO:0000256" key="1">
    <source>
        <dbReference type="ARBA" id="ARBA00006521"/>
    </source>
</evidence>
<accession>A0A1H9XJF9</accession>
<proteinExistence type="inferred from homology"/>
<dbReference type="AlphaFoldDB" id="A0A1H9XJF9"/>
<protein>
    <recommendedName>
        <fullName evidence="2">Type-4 uracil-DNA glycosylase</fullName>
    </recommendedName>
</protein>
<dbReference type="InterPro" id="IPR051536">
    <property type="entry name" value="UDG_Type-4/5"/>
</dbReference>
<dbReference type="EMBL" id="FOHB01000008">
    <property type="protein sequence ID" value="SES46211.1"/>
    <property type="molecule type" value="Genomic_DNA"/>
</dbReference>
<evidence type="ECO:0000256" key="6">
    <source>
        <dbReference type="ARBA" id="ARBA00022801"/>
    </source>
</evidence>
<dbReference type="RefSeq" id="WP_091761862.1">
    <property type="nucleotide sequence ID" value="NZ_FOHB01000008.1"/>
</dbReference>
<evidence type="ECO:0000256" key="4">
    <source>
        <dbReference type="ARBA" id="ARBA00022723"/>
    </source>
</evidence>
<dbReference type="Gene3D" id="3.40.470.10">
    <property type="entry name" value="Uracil-DNA glycosylase-like domain"/>
    <property type="match status" value="1"/>
</dbReference>
<gene>
    <name evidence="11" type="ORF">SAMN05216199_3914</name>
</gene>
<evidence type="ECO:0000313" key="11">
    <source>
        <dbReference type="EMBL" id="SES46211.1"/>
    </source>
</evidence>
<dbReference type="OrthoDB" id="5290748at2"/>
<dbReference type="NCBIfam" id="TIGR03914">
    <property type="entry name" value="UDG_fam_dom"/>
    <property type="match status" value="1"/>
</dbReference>
<keyword evidence="3" id="KW-0004">4Fe-4S</keyword>
<evidence type="ECO:0000256" key="2">
    <source>
        <dbReference type="ARBA" id="ARBA00019403"/>
    </source>
</evidence>